<dbReference type="KEGG" id="cel:CELE_F46B3.11"/>
<dbReference type="RefSeq" id="NP_507981.2">
    <property type="nucleotide sequence ID" value="NM_075580.2"/>
</dbReference>
<feature type="transmembrane region" description="Helical" evidence="1">
    <location>
        <begin position="15"/>
        <end position="38"/>
    </location>
</feature>
<gene>
    <name evidence="2 4" type="primary">srz-18</name>
    <name evidence="2" type="ORF">CELE_F46B3.11</name>
    <name evidence="4" type="ORF">F46B3.11</name>
</gene>
<dbReference type="STRING" id="6239.F46B3.11.1"/>
<dbReference type="PaxDb" id="6239-F46B3.11"/>
<keyword evidence="1" id="KW-1133">Transmembrane helix</keyword>
<dbReference type="InParanoid" id="Q9XV13"/>
<feature type="transmembrane region" description="Helical" evidence="1">
    <location>
        <begin position="98"/>
        <end position="127"/>
    </location>
</feature>
<dbReference type="UCSC" id="F46B3.11">
    <property type="organism name" value="c. elegans"/>
</dbReference>
<dbReference type="PANTHER" id="PTHR31720:SF12">
    <property type="entry name" value="SERPENTINE RECEPTOR, CLASS T-RELATED"/>
    <property type="match status" value="1"/>
</dbReference>
<dbReference type="OrthoDB" id="5875403at2759"/>
<evidence type="ECO:0000313" key="4">
    <source>
        <dbReference type="WormBase" id="F46B3.11"/>
    </source>
</evidence>
<dbReference type="AGR" id="WB:WBGene00009763"/>
<dbReference type="Pfam" id="PF10325">
    <property type="entry name" value="7TM_GPCR_Srz"/>
    <property type="match status" value="1"/>
</dbReference>
<dbReference type="PhylomeDB" id="Q9XV13"/>
<dbReference type="PANTHER" id="PTHR31720">
    <property type="entry name" value="SERPENTINE RECEPTOR, CLASS Z-RELATED"/>
    <property type="match status" value="1"/>
</dbReference>
<dbReference type="WormBase" id="F46B3.11">
    <property type="protein sequence ID" value="CE37236"/>
    <property type="gene ID" value="WBGene00009763"/>
    <property type="gene designation" value="srz-18"/>
</dbReference>
<protein>
    <submittedName>
        <fullName evidence="2">Serpentine Receptor, class Z</fullName>
    </submittedName>
</protein>
<feature type="transmembrane region" description="Helical" evidence="1">
    <location>
        <begin position="226"/>
        <end position="250"/>
    </location>
</feature>
<sequence>MKPLNKHHSQIPYDIVSFGFQTILIVLAGLQIVVYQFYSYVFKINQRRDKETLLFPITNCFYKIIKALTRSLICFIVFLTVFNHTTSKYYFIQLPVLLITWLSFSVLTIFTQVCNFFVSLVAIYKFCLYYFPSTEPRVSKFVKDTNKIILLSTVLFVIKEISYPIVYFLQVPDIITKSQMQYLFAITIFIPIGFLISTSLLYIPIMISVRKSSHLPSAQQCSPEKYILAQTLIVLILKLVYFEVLFEYFLNPNFSIFRITGSPQSIDMVSTPLIIQMSYLFSNKRNVNALFSSFKLNKFMKIMFNGQTNSVAPNLVVYSITEAPQN</sequence>
<dbReference type="GeneID" id="185834"/>
<dbReference type="InterPro" id="IPR018817">
    <property type="entry name" value="7TM_GPCR_serpentine_rcpt_Srz"/>
</dbReference>
<feature type="transmembrane region" description="Helical" evidence="1">
    <location>
        <begin position="148"/>
        <end position="170"/>
    </location>
</feature>
<proteinExistence type="predicted"/>
<evidence type="ECO:0000313" key="3">
    <source>
        <dbReference type="Proteomes" id="UP000001940"/>
    </source>
</evidence>
<dbReference type="CTD" id="185834"/>
<keyword evidence="3" id="KW-1185">Reference proteome</keyword>
<feature type="transmembrane region" description="Helical" evidence="1">
    <location>
        <begin position="72"/>
        <end position="92"/>
    </location>
</feature>
<keyword evidence="1" id="KW-0472">Membrane</keyword>
<evidence type="ECO:0000256" key="1">
    <source>
        <dbReference type="SAM" id="Phobius"/>
    </source>
</evidence>
<keyword evidence="2" id="KW-0675">Receptor</keyword>
<name>Q9XV13_CAEEL</name>
<dbReference type="EMBL" id="BX284605">
    <property type="protein sequence ID" value="CAB04407.2"/>
    <property type="molecule type" value="Genomic_DNA"/>
</dbReference>
<dbReference type="PIR" id="T22282">
    <property type="entry name" value="T22282"/>
</dbReference>
<dbReference type="AlphaFoldDB" id="Q9XV13"/>
<dbReference type="HOGENOM" id="CLU_056063_2_1_1"/>
<organism evidence="2 3">
    <name type="scientific">Caenorhabditis elegans</name>
    <dbReference type="NCBI Taxonomy" id="6239"/>
    <lineage>
        <taxon>Eukaryota</taxon>
        <taxon>Metazoa</taxon>
        <taxon>Ecdysozoa</taxon>
        <taxon>Nematoda</taxon>
        <taxon>Chromadorea</taxon>
        <taxon>Rhabditida</taxon>
        <taxon>Rhabditina</taxon>
        <taxon>Rhabditomorpha</taxon>
        <taxon>Rhabditoidea</taxon>
        <taxon>Rhabditidae</taxon>
        <taxon>Peloderinae</taxon>
        <taxon>Caenorhabditis</taxon>
    </lineage>
</organism>
<keyword evidence="1" id="KW-0812">Transmembrane</keyword>
<dbReference type="Proteomes" id="UP000001940">
    <property type="component" value="Chromosome V"/>
</dbReference>
<evidence type="ECO:0000313" key="2">
    <source>
        <dbReference type="EMBL" id="CAB04407.2"/>
    </source>
</evidence>
<feature type="transmembrane region" description="Helical" evidence="1">
    <location>
        <begin position="182"/>
        <end position="205"/>
    </location>
</feature>
<reference evidence="2 3" key="1">
    <citation type="journal article" date="1998" name="Science">
        <title>Genome sequence of the nematode C. elegans: a platform for investigating biology.</title>
        <authorList>
            <consortium name="The C. elegans sequencing consortium"/>
            <person name="Sulson J.E."/>
            <person name="Waterston R."/>
        </authorList>
    </citation>
    <scope>NUCLEOTIDE SEQUENCE [LARGE SCALE GENOMIC DNA]</scope>
    <source>
        <strain evidence="2 3">Bristol N2</strain>
    </source>
</reference>
<accession>Q9XV13</accession>